<dbReference type="RefSeq" id="WP_071024573.1">
    <property type="nucleotide sequence ID" value="NZ_MLQM01000033.1"/>
</dbReference>
<comment type="subcellular location">
    <subcellularLocation>
        <location evidence="1">Cytoplasm</location>
    </subcellularLocation>
</comment>
<comment type="caution">
    <text evidence="5">The sequence shown here is derived from an EMBL/GenBank/DDBJ whole genome shotgun (WGS) entry which is preliminary data.</text>
</comment>
<dbReference type="AlphaFoldDB" id="A0A1S1NLD2"/>
<dbReference type="InterPro" id="IPR025734">
    <property type="entry name" value="EspG"/>
</dbReference>
<dbReference type="EMBL" id="MLQM01000033">
    <property type="protein sequence ID" value="OHV04674.1"/>
    <property type="molecule type" value="Genomic_DNA"/>
</dbReference>
<organism evidence="5 7">
    <name type="scientific">Mycobacterium talmoniae</name>
    <dbReference type="NCBI Taxonomy" id="1858794"/>
    <lineage>
        <taxon>Bacteria</taxon>
        <taxon>Bacillati</taxon>
        <taxon>Actinomycetota</taxon>
        <taxon>Actinomycetes</taxon>
        <taxon>Mycobacteriales</taxon>
        <taxon>Mycobacteriaceae</taxon>
        <taxon>Mycobacterium</taxon>
    </lineage>
</organism>
<dbReference type="Pfam" id="PF14011">
    <property type="entry name" value="ESX-1_EspG"/>
    <property type="match status" value="1"/>
</dbReference>
<dbReference type="EMBL" id="PPEA01000023">
    <property type="protein sequence ID" value="PQM49650.1"/>
    <property type="molecule type" value="Genomic_DNA"/>
</dbReference>
<evidence type="ECO:0000256" key="3">
    <source>
        <dbReference type="ARBA" id="ARBA00022490"/>
    </source>
</evidence>
<evidence type="ECO:0008006" key="9">
    <source>
        <dbReference type="Google" id="ProtNLM"/>
    </source>
</evidence>
<evidence type="ECO:0000313" key="7">
    <source>
        <dbReference type="Proteomes" id="UP000179734"/>
    </source>
</evidence>
<reference evidence="5 7" key="1">
    <citation type="submission" date="2016-10" db="EMBL/GenBank/DDBJ databases">
        <title>Genome sequence of Mycobacterium talmonii.</title>
        <authorList>
            <person name="Greninger A.L."/>
            <person name="Elliott B."/>
            <person name="Vasireddy S."/>
            <person name="Vasireddy R."/>
        </authorList>
    </citation>
    <scope>NUCLEOTIDE SEQUENCE [LARGE SCALE GENOMIC DNA]</scope>
    <source>
        <strain evidence="5">MO-5499</strain>
        <strain evidence="7">NE-TNMC-100812</strain>
    </source>
</reference>
<dbReference type="Proteomes" id="UP000238296">
    <property type="component" value="Unassembled WGS sequence"/>
</dbReference>
<reference evidence="6 8" key="2">
    <citation type="journal article" date="2017" name="Int. J. Syst. Evol. Microbiol.">
        <title>Mycobacterium talmoniae sp. nov., a slowly growing mycobacterium isolated from human respiratory samples.</title>
        <authorList>
            <person name="Davidson R.M."/>
            <person name="DeGroote M.A."/>
            <person name="Marola J.L."/>
            <person name="Buss S."/>
            <person name="Jones V."/>
            <person name="McNeil M.R."/>
            <person name="Freifeld A.G."/>
            <person name="Elaine Epperson L."/>
            <person name="Hasan N.A."/>
            <person name="Jackson M."/>
            <person name="Iwen P.C."/>
            <person name="Salfinger M."/>
            <person name="Strong M."/>
        </authorList>
    </citation>
    <scope>NUCLEOTIDE SEQUENCE [LARGE SCALE GENOMIC DNA]</scope>
    <source>
        <strain evidence="6 8">ATCC BAA-2683</strain>
    </source>
</reference>
<reference evidence="6" key="3">
    <citation type="submission" date="2018-01" db="EMBL/GenBank/DDBJ databases">
        <authorList>
            <person name="Gaut B.S."/>
            <person name="Morton B.R."/>
            <person name="Clegg M.T."/>
            <person name="Duvall M.R."/>
        </authorList>
    </citation>
    <scope>NUCLEOTIDE SEQUENCE</scope>
    <source>
        <strain evidence="6">ATCC BAA-2683</strain>
    </source>
</reference>
<evidence type="ECO:0000256" key="1">
    <source>
        <dbReference type="ARBA" id="ARBA00004496"/>
    </source>
</evidence>
<dbReference type="Proteomes" id="UP000179734">
    <property type="component" value="Unassembled WGS sequence"/>
</dbReference>
<dbReference type="GO" id="GO:0005737">
    <property type="term" value="C:cytoplasm"/>
    <property type="evidence" value="ECO:0007669"/>
    <property type="project" value="UniProtKB-SubCell"/>
</dbReference>
<comment type="similarity">
    <text evidence="2">Belongs to the EspG family.</text>
</comment>
<proteinExistence type="inferred from homology"/>
<protein>
    <recommendedName>
        <fullName evidence="9">ESX secretion-associated protein EspG</fullName>
    </recommendedName>
</protein>
<keyword evidence="3" id="KW-0963">Cytoplasm</keyword>
<evidence type="ECO:0000313" key="8">
    <source>
        <dbReference type="Proteomes" id="UP000238296"/>
    </source>
</evidence>
<evidence type="ECO:0000256" key="4">
    <source>
        <dbReference type="ARBA" id="ARBA00023186"/>
    </source>
</evidence>
<evidence type="ECO:0000313" key="6">
    <source>
        <dbReference type="EMBL" id="PQM49650.1"/>
    </source>
</evidence>
<accession>A0A1S1NLD2</accession>
<evidence type="ECO:0000256" key="2">
    <source>
        <dbReference type="ARBA" id="ARBA00006411"/>
    </source>
</evidence>
<keyword evidence="4" id="KW-0143">Chaperone</keyword>
<sequence>MEAISESYGRDFIPHPFAHIRPSPFTGLDGYTKYANDLLDRVNHGDLGELKKWFSSYVGADLRVECAIGAVSEPGGRLVAHRCGEVGYLAIQQPDEDTVKIYAVPPQGLGAAIAGSVGLTKPGKHAKILIPELAPAAPRRDVTGPVSILAGREPVHDGVVVSQTQIARFGRVQSRWQPARNWGFDRQKKAVVWVRIDDDGDYIYAPGFTHLTPATARELMARVDQLIAEDVAAIREARSAHQPGRPWRA</sequence>
<keyword evidence="7" id="KW-1185">Reference proteome</keyword>
<evidence type="ECO:0000313" key="5">
    <source>
        <dbReference type="EMBL" id="OHV04674.1"/>
    </source>
</evidence>
<gene>
    <name evidence="5" type="ORF">BKN37_08880</name>
    <name evidence="6" type="ORF">C1Y40_00116</name>
</gene>
<name>A0A1S1NLD2_9MYCO</name>